<protein>
    <submittedName>
        <fullName evidence="2">DUF4331 domain-containing protein</fullName>
    </submittedName>
</protein>
<comment type="caution">
    <text evidence="2">The sequence shown here is derived from an EMBL/GenBank/DDBJ whole genome shotgun (WGS) entry which is preliminary data.</text>
</comment>
<evidence type="ECO:0000256" key="1">
    <source>
        <dbReference type="SAM" id="SignalP"/>
    </source>
</evidence>
<keyword evidence="1" id="KW-0732">Signal</keyword>
<dbReference type="InterPro" id="IPR025566">
    <property type="entry name" value="DUF4331"/>
</dbReference>
<dbReference type="Proteomes" id="UP000641152">
    <property type="component" value="Unassembled WGS sequence"/>
</dbReference>
<sequence>MKDLHHNSRWPLTLFASSLLLMGGLPSVQAANHREAPLTALDTKADITDWYAFVSYNDPSKVTMILNVDPLLEPSNGPNYFPFDPEILYEMKVDNNFDADEDITLQFRFKTENRSPGVFTGFVGAGTGIVAPANSPNPIAAGTLIVPPAITALDGPGSEGLGLRQSYTVTLIKGKGANRQVIDLTNQQKLYAVPSNVGPRTMPNYQNLASQGIYDLGGGVSVFAGTVDDPFYIDLGATFDTFNFRAGASGVGVPGVFSEDQNDAENQNFASDDVSGYNVNSIAIELPIAMLTQDGKQHSAGEALAVIGTYATTSRPRTKAYADRPGGKPKLANAYVQIQRMGNPLINEVLIGTGDKDKFSMSEPKDDASFAGYVLDPLLARVVNAAYGGAVPIPTPPRVNPANPSFDLGPLVFYAAPICPGCSPAQRGPVADLLRLNTGIGPAPSSARKRMAFLAGDSAGFPNGRRVSDDVTDIAAQAVVGVLNPAFNSFPNNRIADGVNTNDRSYQEVFPYVAFANSGRQSRHVDPGEASCFDAVSLAVGSCPNN</sequence>
<dbReference type="RefSeq" id="WP_192396255.1">
    <property type="nucleotide sequence ID" value="NZ_CAJHIU010000003.1"/>
</dbReference>
<accession>A0ABR9DKG1</accession>
<evidence type="ECO:0000313" key="3">
    <source>
        <dbReference type="Proteomes" id="UP000641152"/>
    </source>
</evidence>
<proteinExistence type="predicted"/>
<dbReference type="Pfam" id="PF14224">
    <property type="entry name" value="DUF4331"/>
    <property type="match status" value="1"/>
</dbReference>
<keyword evidence="3" id="KW-1185">Reference proteome</keyword>
<gene>
    <name evidence="2" type="ORF">EBB_24540</name>
</gene>
<dbReference type="EMBL" id="JACXST010000003">
    <property type="protein sequence ID" value="MBD9363597.1"/>
    <property type="molecule type" value="Genomic_DNA"/>
</dbReference>
<reference evidence="2 3" key="1">
    <citation type="submission" date="2020-09" db="EMBL/GenBank/DDBJ databases">
        <title>Methylomonas albis sp. nov. and Methylomonas fluvii sp. nov.: Two cold-adapted methanotrophs from the River Elbe and an amended description of Methylovulum psychrotolerans strain Eb1.</title>
        <authorList>
            <person name="Bussmann I.K."/>
            <person name="Klings K.-W."/>
            <person name="Warnstedt J."/>
            <person name="Hoppert M."/>
            <person name="Saborowski A."/>
            <person name="Horn F."/>
            <person name="Liebner S."/>
        </authorList>
    </citation>
    <scope>NUCLEOTIDE SEQUENCE [LARGE SCALE GENOMIC DNA]</scope>
    <source>
        <strain evidence="2 3">EbB</strain>
    </source>
</reference>
<feature type="chain" id="PRO_5046344655" evidence="1">
    <location>
        <begin position="31"/>
        <end position="546"/>
    </location>
</feature>
<name>A0ABR9DKG1_9GAMM</name>
<feature type="signal peptide" evidence="1">
    <location>
        <begin position="1"/>
        <end position="30"/>
    </location>
</feature>
<evidence type="ECO:0000313" key="2">
    <source>
        <dbReference type="EMBL" id="MBD9363597.1"/>
    </source>
</evidence>
<organism evidence="2 3">
    <name type="scientific">Methylomonas fluvii</name>
    <dbReference type="NCBI Taxonomy" id="1854564"/>
    <lineage>
        <taxon>Bacteria</taxon>
        <taxon>Pseudomonadati</taxon>
        <taxon>Pseudomonadota</taxon>
        <taxon>Gammaproteobacteria</taxon>
        <taxon>Methylococcales</taxon>
        <taxon>Methylococcaceae</taxon>
        <taxon>Methylomonas</taxon>
    </lineage>
</organism>